<dbReference type="Pfam" id="PF08867">
    <property type="entry name" value="FRG"/>
    <property type="match status" value="1"/>
</dbReference>
<name>A0A0H3KRC5_BURM1</name>
<dbReference type="HOGENOM" id="CLU_050026_1_1_4"/>
<sequence>MGRERARDAGETIDSVADYMARIGAQDDGRAARLFRGQCNAGWALAPSIARGRSTPDIEARMLDEFMRSALPHLEPAPNLDACDWLAIAQQHGMRTRLLDWSGSALAALWFAVRSASEAGVDGVVWCLRHDADDIATIAERRAPLSVTRTKVFRPRHVMPRITAQDGWFTIHSYDADAQCFAPLDEQPDFAGRLTRIVVPGKRFAAIRHELARVGVSVATIFPDLDGIAQWTDTRYFPDDEDTHAPR</sequence>
<evidence type="ECO:0000259" key="1">
    <source>
        <dbReference type="SMART" id="SM00901"/>
    </source>
</evidence>
<keyword evidence="3" id="KW-1185">Reference proteome</keyword>
<dbReference type="RefSeq" id="WP_012217918.1">
    <property type="nucleotide sequence ID" value="NC_010087.1"/>
</dbReference>
<accession>A0A0H3KRC5</accession>
<dbReference type="EMBL" id="AP009387">
    <property type="protein sequence ID" value="BAG47786.1"/>
    <property type="molecule type" value="Genomic_DNA"/>
</dbReference>
<gene>
    <name evidence="2" type="ordered locus">BMULJ_05983</name>
</gene>
<dbReference type="AlphaFoldDB" id="A0A0H3KRC5"/>
<proteinExistence type="predicted"/>
<protein>
    <recommendedName>
        <fullName evidence="1">FRG domain-containing protein</fullName>
    </recommendedName>
</protein>
<dbReference type="KEGG" id="bmu:Bmul_5513"/>
<dbReference type="STRING" id="395019.BMULJ_05983"/>
<evidence type="ECO:0000313" key="2">
    <source>
        <dbReference type="EMBL" id="BAG47786.1"/>
    </source>
</evidence>
<feature type="domain" description="FRG" evidence="1">
    <location>
        <begin position="29"/>
        <end position="126"/>
    </location>
</feature>
<evidence type="ECO:0000313" key="3">
    <source>
        <dbReference type="Proteomes" id="UP000008815"/>
    </source>
</evidence>
<dbReference type="InterPro" id="IPR014966">
    <property type="entry name" value="FRG-dom"/>
</dbReference>
<organism evidence="2 3">
    <name type="scientific">Burkholderia multivorans (strain ATCC 17616 / 249)</name>
    <dbReference type="NCBI Taxonomy" id="395019"/>
    <lineage>
        <taxon>Bacteria</taxon>
        <taxon>Pseudomonadati</taxon>
        <taxon>Pseudomonadota</taxon>
        <taxon>Betaproteobacteria</taxon>
        <taxon>Burkholderiales</taxon>
        <taxon>Burkholderiaceae</taxon>
        <taxon>Burkholderia</taxon>
        <taxon>Burkholderia cepacia complex</taxon>
    </lineage>
</organism>
<dbReference type="Proteomes" id="UP000008815">
    <property type="component" value="Chromosome 3"/>
</dbReference>
<dbReference type="KEGG" id="bmj:BMULJ_05983"/>
<dbReference type="GeneID" id="93173483"/>
<reference evidence="2 3" key="1">
    <citation type="submission" date="2007-04" db="EMBL/GenBank/DDBJ databases">
        <title>Complete genome sequence of Burkholderia multivorans ATCC 17616.</title>
        <authorList>
            <person name="Ohtsubo Y."/>
            <person name="Yamashita A."/>
            <person name="Kurokawa K."/>
            <person name="Takami H."/>
            <person name="Yuhara S."/>
            <person name="Nishiyama E."/>
            <person name="Endo R."/>
            <person name="Miyazaki R."/>
            <person name="Ono A."/>
            <person name="Yano K."/>
            <person name="Ito M."/>
            <person name="Sota M."/>
            <person name="Yuji N."/>
            <person name="Hattori M."/>
            <person name="Tsuda M."/>
        </authorList>
    </citation>
    <scope>NUCLEOTIDE SEQUENCE [LARGE SCALE GENOMIC DNA]</scope>
    <source>
        <strain evidence="3">ATCC 17616 / 249</strain>
    </source>
</reference>
<dbReference type="eggNOG" id="ENOG502Z9DH">
    <property type="taxonomic scope" value="Bacteria"/>
</dbReference>
<dbReference type="SMART" id="SM00901">
    <property type="entry name" value="FRG"/>
    <property type="match status" value="1"/>
</dbReference>